<gene>
    <name evidence="3 4" type="primary">LOC112463256</name>
</gene>
<evidence type="ECO:0000313" key="3">
    <source>
        <dbReference type="RefSeq" id="XP_024885301.1"/>
    </source>
</evidence>
<evidence type="ECO:0000313" key="2">
    <source>
        <dbReference type="Proteomes" id="UP000504618"/>
    </source>
</evidence>
<dbReference type="GeneID" id="112463256"/>
<keyword evidence="1" id="KW-0472">Membrane</keyword>
<feature type="transmembrane region" description="Helical" evidence="1">
    <location>
        <begin position="70"/>
        <end position="92"/>
    </location>
</feature>
<keyword evidence="1" id="KW-1133">Transmembrane helix</keyword>
<evidence type="ECO:0000256" key="1">
    <source>
        <dbReference type="SAM" id="Phobius"/>
    </source>
</evidence>
<dbReference type="RefSeq" id="XP_024885301.1">
    <property type="nucleotide sequence ID" value="XM_025029533.1"/>
</dbReference>
<sequence>MSDMILTCTEHQEHRSGNVYRVCVYKSCFHGSCAHNQLNTREVNATWSQSIANLYSVFERRASEHQMLTLTNYTNIVMFIIVATCTATPVLFLTPEATLAHPAVIINSAMEDNLPNQLRNNFYKNPSIAAGLAKESWFIDKEMQVIDRETDKIPREKIYRVLHNAGLIRR</sequence>
<dbReference type="AlphaFoldDB" id="A0A6J1QS71"/>
<dbReference type="OrthoDB" id="7674957at2759"/>
<evidence type="ECO:0000313" key="4">
    <source>
        <dbReference type="RefSeq" id="XP_024885302.1"/>
    </source>
</evidence>
<accession>A0A6J1QS71</accession>
<keyword evidence="1" id="KW-0812">Transmembrane</keyword>
<organism evidence="2 4">
    <name type="scientific">Temnothorax curvispinosus</name>
    <dbReference type="NCBI Taxonomy" id="300111"/>
    <lineage>
        <taxon>Eukaryota</taxon>
        <taxon>Metazoa</taxon>
        <taxon>Ecdysozoa</taxon>
        <taxon>Arthropoda</taxon>
        <taxon>Hexapoda</taxon>
        <taxon>Insecta</taxon>
        <taxon>Pterygota</taxon>
        <taxon>Neoptera</taxon>
        <taxon>Endopterygota</taxon>
        <taxon>Hymenoptera</taxon>
        <taxon>Apocrita</taxon>
        <taxon>Aculeata</taxon>
        <taxon>Formicoidea</taxon>
        <taxon>Formicidae</taxon>
        <taxon>Myrmicinae</taxon>
        <taxon>Temnothorax</taxon>
    </lineage>
</organism>
<proteinExistence type="predicted"/>
<keyword evidence="2" id="KW-1185">Reference proteome</keyword>
<dbReference type="RefSeq" id="XP_024885302.1">
    <property type="nucleotide sequence ID" value="XM_025029534.1"/>
</dbReference>
<protein>
    <submittedName>
        <fullName evidence="3 4">Uncharacterized protein LOC112463256</fullName>
    </submittedName>
</protein>
<reference evidence="3 4" key="1">
    <citation type="submission" date="2025-04" db="UniProtKB">
        <authorList>
            <consortium name="RefSeq"/>
        </authorList>
    </citation>
    <scope>IDENTIFICATION</scope>
    <source>
        <tissue evidence="3 4">Whole body</tissue>
    </source>
</reference>
<name>A0A6J1QS71_9HYME</name>
<dbReference type="Proteomes" id="UP000504618">
    <property type="component" value="Unplaced"/>
</dbReference>